<dbReference type="CDD" id="cd01949">
    <property type="entry name" value="GGDEF"/>
    <property type="match status" value="1"/>
</dbReference>
<evidence type="ECO:0000259" key="4">
    <source>
        <dbReference type="PROSITE" id="PS50887"/>
    </source>
</evidence>
<dbReference type="CDD" id="cd01948">
    <property type="entry name" value="EAL"/>
    <property type="match status" value="1"/>
</dbReference>
<dbReference type="InterPro" id="IPR035919">
    <property type="entry name" value="EAL_sf"/>
</dbReference>
<dbReference type="OrthoDB" id="9759607at2"/>
<name>A0A5J5I1M4_9BACI</name>
<dbReference type="Pfam" id="PF00990">
    <property type="entry name" value="GGDEF"/>
    <property type="match status" value="1"/>
</dbReference>
<dbReference type="SMART" id="SM00091">
    <property type="entry name" value="PAS"/>
    <property type="match status" value="1"/>
</dbReference>
<feature type="domain" description="EAL" evidence="3">
    <location>
        <begin position="493"/>
        <end position="746"/>
    </location>
</feature>
<dbReference type="InterPro" id="IPR029016">
    <property type="entry name" value="GAF-like_dom_sf"/>
</dbReference>
<dbReference type="FunFam" id="3.30.70.270:FF:000001">
    <property type="entry name" value="Diguanylate cyclase domain protein"/>
    <property type="match status" value="1"/>
</dbReference>
<dbReference type="Pfam" id="PF00989">
    <property type="entry name" value="PAS"/>
    <property type="match status" value="1"/>
</dbReference>
<dbReference type="PANTHER" id="PTHR44757:SF2">
    <property type="entry name" value="BIOFILM ARCHITECTURE MAINTENANCE PROTEIN MBAA"/>
    <property type="match status" value="1"/>
</dbReference>
<dbReference type="Gene3D" id="3.30.450.40">
    <property type="match status" value="1"/>
</dbReference>
<evidence type="ECO:0000259" key="1">
    <source>
        <dbReference type="PROSITE" id="PS50112"/>
    </source>
</evidence>
<dbReference type="Gene3D" id="3.30.450.20">
    <property type="entry name" value="PAS domain"/>
    <property type="match status" value="1"/>
</dbReference>
<dbReference type="SUPFAM" id="SSF55073">
    <property type="entry name" value="Nucleotide cyclase"/>
    <property type="match status" value="1"/>
</dbReference>
<dbReference type="NCBIfam" id="TIGR00229">
    <property type="entry name" value="sensory_box"/>
    <property type="match status" value="1"/>
</dbReference>
<comment type="caution">
    <text evidence="5">The sequence shown here is derived from an EMBL/GenBank/DDBJ whole genome shotgun (WGS) entry which is preliminary data.</text>
</comment>
<keyword evidence="6" id="KW-1185">Reference proteome</keyword>
<dbReference type="PROSITE" id="PS50112">
    <property type="entry name" value="PAS"/>
    <property type="match status" value="1"/>
</dbReference>
<dbReference type="SMART" id="SM00267">
    <property type="entry name" value="GGDEF"/>
    <property type="match status" value="1"/>
</dbReference>
<dbReference type="InterPro" id="IPR000014">
    <property type="entry name" value="PAS"/>
</dbReference>
<dbReference type="PROSITE" id="PS50887">
    <property type="entry name" value="GGDEF"/>
    <property type="match status" value="1"/>
</dbReference>
<feature type="domain" description="PAC" evidence="2">
    <location>
        <begin position="265"/>
        <end position="318"/>
    </location>
</feature>
<gene>
    <name evidence="5" type="ORF">F4V44_04275</name>
</gene>
<dbReference type="InterPro" id="IPR000700">
    <property type="entry name" value="PAS-assoc_C"/>
</dbReference>
<evidence type="ECO:0000259" key="3">
    <source>
        <dbReference type="PROSITE" id="PS50883"/>
    </source>
</evidence>
<protein>
    <submittedName>
        <fullName evidence="5">EAL domain-containing protein</fullName>
    </submittedName>
</protein>
<accession>A0A5J5I1M4</accession>
<dbReference type="InterPro" id="IPR035965">
    <property type="entry name" value="PAS-like_dom_sf"/>
</dbReference>
<evidence type="ECO:0000259" key="2">
    <source>
        <dbReference type="PROSITE" id="PS50113"/>
    </source>
</evidence>
<dbReference type="GO" id="GO:0006355">
    <property type="term" value="P:regulation of DNA-templated transcription"/>
    <property type="evidence" value="ECO:0007669"/>
    <property type="project" value="InterPro"/>
</dbReference>
<sequence>MLHNIDKTSMVQESKEFCKKSGLDPAVIPNFHCMPSDELERMLKNYEEILSVVGFFMDQFLQSIQGKGIPLLISISNEDGVVLQIDGDSAMRKVMNEAGFKVGILFREEWAGTNVVNLALKHQVPIELIGDEHYHHFFYNAACYSVPFYYKKQDNLLGTISIMTSKEFNHPFFLAMLSTMVDSIERELLLRKQNSQLDVLNHILIDTTRNAIVATDTDGMICEFNPFAEKILKYQKEEVIGQSIDMIEHMNHYIGRVLKEEKKFEDIQISFYDSENNRVHVCLFDALPIYDYKGELIGALGQFRDITERFESEQKINHMAHHDELTGIANRRLFKQRFLHEIENANNPNQKIAIVFIDLDRFKYVNDTFGHSEGDRLLQQISKRLKKYVYSEKDLVARMGGDEFIFILPGKKSEESIQSHAKDILSCFDKPFVVNGFDLHISASLGIAVFPDNGKNIEELMVCADSAMYQAKAGGGNKFQIYTPDMYSNSHKKLFMENALRKSIENNELLLEYQPQVDAKTRQLVGVEALVRWNHPKLGVVSPAEFIPLSEETGFIIPLGEWVLKEACYQNKRWQDAGYPPVKVSVNLSSKQFSQENLADEVNKILEETGLAPEFLDLEITESMMMDVNHSIQVLNELYALGIQISIDDFGTGYSSLNYLKRFSIHRLKIDRTFVQDITNSSKDASIVETIITMAHNLGLGVIAEGVELEEQLEFLVSKNCDEFQGYYISKPLSAYKFEQMFLKNS</sequence>
<dbReference type="InterPro" id="IPR043128">
    <property type="entry name" value="Rev_trsase/Diguanyl_cyclase"/>
</dbReference>
<dbReference type="PANTHER" id="PTHR44757">
    <property type="entry name" value="DIGUANYLATE CYCLASE DGCP"/>
    <property type="match status" value="1"/>
</dbReference>
<feature type="domain" description="GGDEF" evidence="4">
    <location>
        <begin position="350"/>
        <end position="484"/>
    </location>
</feature>
<dbReference type="RefSeq" id="WP_150438747.1">
    <property type="nucleotide sequence ID" value="NZ_VYKL01000010.1"/>
</dbReference>
<organism evidence="5 6">
    <name type="scientific">Niallia endozanthoxylica</name>
    <dbReference type="NCBI Taxonomy" id="2036016"/>
    <lineage>
        <taxon>Bacteria</taxon>
        <taxon>Bacillati</taxon>
        <taxon>Bacillota</taxon>
        <taxon>Bacilli</taxon>
        <taxon>Bacillales</taxon>
        <taxon>Bacillaceae</taxon>
        <taxon>Niallia</taxon>
    </lineage>
</organism>
<dbReference type="Gene3D" id="3.20.20.450">
    <property type="entry name" value="EAL domain"/>
    <property type="match status" value="1"/>
</dbReference>
<dbReference type="CDD" id="cd00130">
    <property type="entry name" value="PAS"/>
    <property type="match status" value="1"/>
</dbReference>
<evidence type="ECO:0000313" key="5">
    <source>
        <dbReference type="EMBL" id="KAA9028495.1"/>
    </source>
</evidence>
<dbReference type="AlphaFoldDB" id="A0A5J5I1M4"/>
<proteinExistence type="predicted"/>
<dbReference type="PROSITE" id="PS50113">
    <property type="entry name" value="PAC"/>
    <property type="match status" value="1"/>
</dbReference>
<dbReference type="Proteomes" id="UP000326671">
    <property type="component" value="Unassembled WGS sequence"/>
</dbReference>
<dbReference type="InterPro" id="IPR029787">
    <property type="entry name" value="Nucleotide_cyclase"/>
</dbReference>
<dbReference type="EMBL" id="VYKL01000010">
    <property type="protein sequence ID" value="KAA9028495.1"/>
    <property type="molecule type" value="Genomic_DNA"/>
</dbReference>
<dbReference type="SUPFAM" id="SSF141868">
    <property type="entry name" value="EAL domain-like"/>
    <property type="match status" value="1"/>
</dbReference>
<dbReference type="InterPro" id="IPR000160">
    <property type="entry name" value="GGDEF_dom"/>
</dbReference>
<dbReference type="SUPFAM" id="SSF55785">
    <property type="entry name" value="PYP-like sensor domain (PAS domain)"/>
    <property type="match status" value="1"/>
</dbReference>
<dbReference type="InterPro" id="IPR001633">
    <property type="entry name" value="EAL_dom"/>
</dbReference>
<dbReference type="InterPro" id="IPR052155">
    <property type="entry name" value="Biofilm_reg_signaling"/>
</dbReference>
<dbReference type="FunFam" id="3.20.20.450:FF:000001">
    <property type="entry name" value="Cyclic di-GMP phosphodiesterase yahA"/>
    <property type="match status" value="1"/>
</dbReference>
<reference evidence="5 6" key="1">
    <citation type="submission" date="2019-09" db="EMBL/GenBank/DDBJ databases">
        <title>Whole genome sequences of isolates from the Mars Exploration Rovers.</title>
        <authorList>
            <person name="Seuylemezian A."/>
            <person name="Vaishampayan P."/>
        </authorList>
    </citation>
    <scope>NUCLEOTIDE SEQUENCE [LARGE SCALE GENOMIC DNA]</scope>
    <source>
        <strain evidence="5 6">MER_TA_151</strain>
    </source>
</reference>
<dbReference type="PROSITE" id="PS50883">
    <property type="entry name" value="EAL"/>
    <property type="match status" value="1"/>
</dbReference>
<evidence type="ECO:0000313" key="6">
    <source>
        <dbReference type="Proteomes" id="UP000326671"/>
    </source>
</evidence>
<dbReference type="NCBIfam" id="TIGR00254">
    <property type="entry name" value="GGDEF"/>
    <property type="match status" value="1"/>
</dbReference>
<dbReference type="SMART" id="SM00052">
    <property type="entry name" value="EAL"/>
    <property type="match status" value="1"/>
</dbReference>
<dbReference type="Gene3D" id="3.30.70.270">
    <property type="match status" value="1"/>
</dbReference>
<dbReference type="InterPro" id="IPR013767">
    <property type="entry name" value="PAS_fold"/>
</dbReference>
<feature type="domain" description="PAS" evidence="1">
    <location>
        <begin position="204"/>
        <end position="251"/>
    </location>
</feature>
<dbReference type="Pfam" id="PF00563">
    <property type="entry name" value="EAL"/>
    <property type="match status" value="1"/>
</dbReference>